<organism evidence="2">
    <name type="scientific">Tanacetum cinerariifolium</name>
    <name type="common">Dalmatian daisy</name>
    <name type="synonym">Chrysanthemum cinerariifolium</name>
    <dbReference type="NCBI Taxonomy" id="118510"/>
    <lineage>
        <taxon>Eukaryota</taxon>
        <taxon>Viridiplantae</taxon>
        <taxon>Streptophyta</taxon>
        <taxon>Embryophyta</taxon>
        <taxon>Tracheophyta</taxon>
        <taxon>Spermatophyta</taxon>
        <taxon>Magnoliopsida</taxon>
        <taxon>eudicotyledons</taxon>
        <taxon>Gunneridae</taxon>
        <taxon>Pentapetalae</taxon>
        <taxon>asterids</taxon>
        <taxon>campanulids</taxon>
        <taxon>Asterales</taxon>
        <taxon>Asteraceae</taxon>
        <taxon>Asteroideae</taxon>
        <taxon>Anthemideae</taxon>
        <taxon>Anthemidinae</taxon>
        <taxon>Tanacetum</taxon>
    </lineage>
</organism>
<comment type="caution">
    <text evidence="2">The sequence shown here is derived from an EMBL/GenBank/DDBJ whole genome shotgun (WGS) entry which is preliminary data.</text>
</comment>
<sequence>GARRDRHRHRAERRQAGGRVLLRGQGPGRAGSRPLPPGGGDRGRRDLRAGARRRRPGARALCRRQGQLRPRHGARQAEG</sequence>
<reference evidence="2" key="1">
    <citation type="journal article" date="2019" name="Sci. Rep.">
        <title>Draft genome of Tanacetum cinerariifolium, the natural source of mosquito coil.</title>
        <authorList>
            <person name="Yamashiro T."/>
            <person name="Shiraishi A."/>
            <person name="Satake H."/>
            <person name="Nakayama K."/>
        </authorList>
    </citation>
    <scope>NUCLEOTIDE SEQUENCE</scope>
</reference>
<name>A0A699XLG8_TANCI</name>
<feature type="compositionally biased region" description="Basic residues" evidence="1">
    <location>
        <begin position="1"/>
        <end position="12"/>
    </location>
</feature>
<feature type="compositionally biased region" description="Basic residues" evidence="1">
    <location>
        <begin position="69"/>
        <end position="79"/>
    </location>
</feature>
<proteinExistence type="predicted"/>
<dbReference type="AlphaFoldDB" id="A0A699XLG8"/>
<evidence type="ECO:0000256" key="1">
    <source>
        <dbReference type="SAM" id="MobiDB-lite"/>
    </source>
</evidence>
<feature type="non-terminal residue" evidence="2">
    <location>
        <position position="79"/>
    </location>
</feature>
<gene>
    <name evidence="2" type="ORF">Tci_932704</name>
</gene>
<accession>A0A699XLG8</accession>
<protein>
    <submittedName>
        <fullName evidence="2">Uncharacterized protein</fullName>
    </submittedName>
</protein>
<evidence type="ECO:0000313" key="2">
    <source>
        <dbReference type="EMBL" id="GFD60735.1"/>
    </source>
</evidence>
<dbReference type="EMBL" id="BKCJ011881768">
    <property type="protein sequence ID" value="GFD60735.1"/>
    <property type="molecule type" value="Genomic_DNA"/>
</dbReference>
<feature type="non-terminal residue" evidence="2">
    <location>
        <position position="1"/>
    </location>
</feature>
<feature type="region of interest" description="Disordered" evidence="1">
    <location>
        <begin position="1"/>
        <end position="79"/>
    </location>
</feature>